<keyword evidence="2" id="KW-1185">Reference proteome</keyword>
<evidence type="ECO:0000313" key="1">
    <source>
        <dbReference type="EMBL" id="WAJ28734.1"/>
    </source>
</evidence>
<accession>A0ACD4NPF3</accession>
<reference evidence="1" key="1">
    <citation type="submission" date="2022-11" db="EMBL/GenBank/DDBJ databases">
        <title>beta-Carotene-producing bacterium, Jeongeuplla avenae sp. nov., alleviates the salt stress of Arabidopsis seedlings.</title>
        <authorList>
            <person name="Jiang L."/>
            <person name="Lee J."/>
        </authorList>
    </citation>
    <scope>NUCLEOTIDE SEQUENCE</scope>
    <source>
        <strain evidence="1">DY_R2A_6</strain>
    </source>
</reference>
<organism evidence="1 2">
    <name type="scientific">Antarcticirhabdus aurantiaca</name>
    <dbReference type="NCBI Taxonomy" id="2606717"/>
    <lineage>
        <taxon>Bacteria</taxon>
        <taxon>Pseudomonadati</taxon>
        <taxon>Pseudomonadota</taxon>
        <taxon>Alphaproteobacteria</taxon>
        <taxon>Hyphomicrobiales</taxon>
        <taxon>Aurantimonadaceae</taxon>
        <taxon>Antarcticirhabdus</taxon>
    </lineage>
</organism>
<dbReference type="EMBL" id="CP113520">
    <property type="protein sequence ID" value="WAJ28734.1"/>
    <property type="molecule type" value="Genomic_DNA"/>
</dbReference>
<protein>
    <submittedName>
        <fullName evidence="1">Uncharacterized protein</fullName>
    </submittedName>
</protein>
<gene>
    <name evidence="1" type="ORF">OXU80_00315</name>
</gene>
<dbReference type="Proteomes" id="UP001163223">
    <property type="component" value="Chromosome"/>
</dbReference>
<proteinExistence type="predicted"/>
<evidence type="ECO:0000313" key="2">
    <source>
        <dbReference type="Proteomes" id="UP001163223"/>
    </source>
</evidence>
<sequence>MASRTERFAPLRRVLAAALIALAAAASPAAGAAEPSPASVLKRHAAAAVAGDREAVRRVAKAIVALGPQGIPSAAALRPRLRTEARLGSSASAVAYGILLQYGIGGAPAPREAPGWYARAAGAGNRSGAQRAAVAYALGWGVDRDTRKALRLLSRLEPEARAKQMVVISEAMLRPEQYEPDAAEDWLERALALETRSTLKAVTLFEGIEFNNADRSAEILAFLRGRAEAGDAKAAMHLGRRLADSGSAEERLEAARWLLAAADGGEERARQSLAALLVDARAGVGAGGPQIRALLEEQARANSPAARASLAEADAFSLGGGPVRAGNGGDFLAEAARDGDVDAQVRLGMLFLIDTTKPENAALARAYLSLAAAKGSALARSAVAPLGTMPEAEALALVRRDGAIPKS</sequence>
<name>A0ACD4NPF3_9HYPH</name>